<evidence type="ECO:0000313" key="1">
    <source>
        <dbReference type="EMBL" id="KAH7846691.1"/>
    </source>
</evidence>
<protein>
    <submittedName>
        <fullName evidence="1">Uncharacterized protein</fullName>
    </submittedName>
</protein>
<organism evidence="1 2">
    <name type="scientific">Vaccinium darrowii</name>
    <dbReference type="NCBI Taxonomy" id="229202"/>
    <lineage>
        <taxon>Eukaryota</taxon>
        <taxon>Viridiplantae</taxon>
        <taxon>Streptophyta</taxon>
        <taxon>Embryophyta</taxon>
        <taxon>Tracheophyta</taxon>
        <taxon>Spermatophyta</taxon>
        <taxon>Magnoliopsida</taxon>
        <taxon>eudicotyledons</taxon>
        <taxon>Gunneridae</taxon>
        <taxon>Pentapetalae</taxon>
        <taxon>asterids</taxon>
        <taxon>Ericales</taxon>
        <taxon>Ericaceae</taxon>
        <taxon>Vaccinioideae</taxon>
        <taxon>Vaccinieae</taxon>
        <taxon>Vaccinium</taxon>
    </lineage>
</organism>
<gene>
    <name evidence="1" type="ORF">Vadar_017019</name>
</gene>
<accession>A0ACB7XZK1</accession>
<name>A0ACB7XZK1_9ERIC</name>
<keyword evidence="2" id="KW-1185">Reference proteome</keyword>
<dbReference type="Proteomes" id="UP000828048">
    <property type="component" value="Chromosome 5"/>
</dbReference>
<sequence>MDAKNKQYERVFNRFDENRDGKISASELRLCLGTIGGEISEEQAEAVVLLADSDGDGLLGLEDFIRLVEGTEEKEKVKDLKEAFKMYEDMDECGGTESSITPRSLKRMLSKLGEKKNIGECEFMISQFDLNGDGVLSFEEFRNMMA</sequence>
<proteinExistence type="predicted"/>
<dbReference type="EMBL" id="CM037155">
    <property type="protein sequence ID" value="KAH7846691.1"/>
    <property type="molecule type" value="Genomic_DNA"/>
</dbReference>
<reference evidence="1 2" key="1">
    <citation type="journal article" date="2021" name="Hortic Res">
        <title>High-quality reference genome and annotation aids understanding of berry development for evergreen blueberry (Vaccinium darrowii).</title>
        <authorList>
            <person name="Yu J."/>
            <person name="Hulse-Kemp A.M."/>
            <person name="Babiker E."/>
            <person name="Staton M."/>
        </authorList>
    </citation>
    <scope>NUCLEOTIDE SEQUENCE [LARGE SCALE GENOMIC DNA]</scope>
    <source>
        <strain evidence="2">cv. NJ 8807/NJ 8810</strain>
        <tissue evidence="1">Young leaf</tissue>
    </source>
</reference>
<evidence type="ECO:0000313" key="2">
    <source>
        <dbReference type="Proteomes" id="UP000828048"/>
    </source>
</evidence>
<comment type="caution">
    <text evidence="1">The sequence shown here is derived from an EMBL/GenBank/DDBJ whole genome shotgun (WGS) entry which is preliminary data.</text>
</comment>